<keyword evidence="3" id="KW-1185">Reference proteome</keyword>
<organism evidence="2 3">
    <name type="scientific">Temnothorax longispinosus</name>
    <dbReference type="NCBI Taxonomy" id="300112"/>
    <lineage>
        <taxon>Eukaryota</taxon>
        <taxon>Metazoa</taxon>
        <taxon>Ecdysozoa</taxon>
        <taxon>Arthropoda</taxon>
        <taxon>Hexapoda</taxon>
        <taxon>Insecta</taxon>
        <taxon>Pterygota</taxon>
        <taxon>Neoptera</taxon>
        <taxon>Endopterygota</taxon>
        <taxon>Hymenoptera</taxon>
        <taxon>Apocrita</taxon>
        <taxon>Aculeata</taxon>
        <taxon>Formicoidea</taxon>
        <taxon>Formicidae</taxon>
        <taxon>Myrmicinae</taxon>
        <taxon>Temnothorax</taxon>
    </lineage>
</organism>
<dbReference type="Proteomes" id="UP000310200">
    <property type="component" value="Unassembled WGS sequence"/>
</dbReference>
<dbReference type="EMBL" id="QBLH01001080">
    <property type="protein sequence ID" value="TGZ53245.1"/>
    <property type="molecule type" value="Genomic_DNA"/>
</dbReference>
<dbReference type="AlphaFoldDB" id="A0A4S2KTF4"/>
<feature type="transmembrane region" description="Helical" evidence="1">
    <location>
        <begin position="44"/>
        <end position="68"/>
    </location>
</feature>
<keyword evidence="1" id="KW-1133">Transmembrane helix</keyword>
<evidence type="ECO:0000313" key="2">
    <source>
        <dbReference type="EMBL" id="TGZ53245.1"/>
    </source>
</evidence>
<sequence>MLIPKLVPWKTAVLKDNYFSPLRRTLKRFIAIFKKSCFDKRTKAFSCVHFNVTNVIYAFAYTALYYTLEII</sequence>
<keyword evidence="1" id="KW-0472">Membrane</keyword>
<protein>
    <submittedName>
        <fullName evidence="2">Uncharacterized protein</fullName>
    </submittedName>
</protein>
<comment type="caution">
    <text evidence="2">The sequence shown here is derived from an EMBL/GenBank/DDBJ whole genome shotgun (WGS) entry which is preliminary data.</text>
</comment>
<reference evidence="2 3" key="1">
    <citation type="journal article" date="2019" name="Philos. Trans. R. Soc. Lond., B, Biol. Sci.">
        <title>Ant behaviour and brain gene expression of defending hosts depend on the ecological success of the intruding social parasite.</title>
        <authorList>
            <person name="Kaur R."/>
            <person name="Stoldt M."/>
            <person name="Jongepier E."/>
            <person name="Feldmeyer B."/>
            <person name="Menzel F."/>
            <person name="Bornberg-Bauer E."/>
            <person name="Foitzik S."/>
        </authorList>
    </citation>
    <scope>NUCLEOTIDE SEQUENCE [LARGE SCALE GENOMIC DNA]</scope>
    <source>
        <tissue evidence="2">Whole body</tissue>
    </source>
</reference>
<evidence type="ECO:0000256" key="1">
    <source>
        <dbReference type="SAM" id="Phobius"/>
    </source>
</evidence>
<proteinExistence type="predicted"/>
<gene>
    <name evidence="2" type="ORF">DBV15_11109</name>
</gene>
<accession>A0A4S2KTF4</accession>
<name>A0A4S2KTF4_9HYME</name>
<evidence type="ECO:0000313" key="3">
    <source>
        <dbReference type="Proteomes" id="UP000310200"/>
    </source>
</evidence>
<keyword evidence="1" id="KW-0812">Transmembrane</keyword>